<evidence type="ECO:0000256" key="1">
    <source>
        <dbReference type="SAM" id="MobiDB-lite"/>
    </source>
</evidence>
<dbReference type="Gramene" id="PVH65878">
    <property type="protein sequence ID" value="PVH65878"/>
    <property type="gene ID" value="PAHAL_1G095300"/>
</dbReference>
<reference evidence="2" key="1">
    <citation type="submission" date="2018-04" db="EMBL/GenBank/DDBJ databases">
        <title>WGS assembly of Panicum hallii.</title>
        <authorList>
            <person name="Lovell J."/>
            <person name="Jenkins J."/>
            <person name="Lowry D."/>
            <person name="Mamidi S."/>
            <person name="Sreedasyam A."/>
            <person name="Weng X."/>
            <person name="Barry K."/>
            <person name="Bonette J."/>
            <person name="Campitelli B."/>
            <person name="Daum C."/>
            <person name="Gordon S."/>
            <person name="Gould B."/>
            <person name="Lipzen A."/>
            <person name="Macqueen A."/>
            <person name="Palacio-Mejia J."/>
            <person name="Plott C."/>
            <person name="Shakirov E."/>
            <person name="Shu S."/>
            <person name="Yoshinaga Y."/>
            <person name="Zane M."/>
            <person name="Rokhsar D."/>
            <person name="Grimwood J."/>
            <person name="Schmutz J."/>
            <person name="Juenger T."/>
        </authorList>
    </citation>
    <scope>NUCLEOTIDE SEQUENCE [LARGE SCALE GENOMIC DNA]</scope>
    <source>
        <strain evidence="2">FIL2</strain>
    </source>
</reference>
<dbReference type="Proteomes" id="UP000243499">
    <property type="component" value="Chromosome 1"/>
</dbReference>
<feature type="region of interest" description="Disordered" evidence="1">
    <location>
        <begin position="38"/>
        <end position="65"/>
    </location>
</feature>
<accession>A0A2T8KUM3</accession>
<evidence type="ECO:0000313" key="2">
    <source>
        <dbReference type="EMBL" id="PVH65878.1"/>
    </source>
</evidence>
<dbReference type="EMBL" id="CM008046">
    <property type="protein sequence ID" value="PVH65878.1"/>
    <property type="molecule type" value="Genomic_DNA"/>
</dbReference>
<organism evidence="2">
    <name type="scientific">Panicum hallii</name>
    <dbReference type="NCBI Taxonomy" id="206008"/>
    <lineage>
        <taxon>Eukaryota</taxon>
        <taxon>Viridiplantae</taxon>
        <taxon>Streptophyta</taxon>
        <taxon>Embryophyta</taxon>
        <taxon>Tracheophyta</taxon>
        <taxon>Spermatophyta</taxon>
        <taxon>Magnoliopsida</taxon>
        <taxon>Liliopsida</taxon>
        <taxon>Poales</taxon>
        <taxon>Poaceae</taxon>
        <taxon>PACMAD clade</taxon>
        <taxon>Panicoideae</taxon>
        <taxon>Panicodae</taxon>
        <taxon>Paniceae</taxon>
        <taxon>Panicinae</taxon>
        <taxon>Panicum</taxon>
        <taxon>Panicum sect. Panicum</taxon>
    </lineage>
</organism>
<dbReference type="AlphaFoldDB" id="A0A2T8KUM3"/>
<protein>
    <submittedName>
        <fullName evidence="2">Uncharacterized protein</fullName>
    </submittedName>
</protein>
<gene>
    <name evidence="2" type="ORF">PAHAL_1G095300</name>
</gene>
<name>A0A2T8KUM3_9POAL</name>
<proteinExistence type="predicted"/>
<sequence>MADGDDPTSHNYELWMMGLRGDDEEDLSMDAEELFGGSNEAIDHDPEPQGSESVGTGIFSGSGASRKRRVSTSKAWNDFEKIYEVIDGKKR</sequence>